<dbReference type="InterPro" id="IPR016162">
    <property type="entry name" value="Ald_DH_N"/>
</dbReference>
<evidence type="ECO:0000313" key="4">
    <source>
        <dbReference type="Proteomes" id="UP000198702"/>
    </source>
</evidence>
<dbReference type="SUPFAM" id="SSF53720">
    <property type="entry name" value="ALDH-like"/>
    <property type="match status" value="1"/>
</dbReference>
<dbReference type="RefSeq" id="WP_028496404.1">
    <property type="nucleotide sequence ID" value="NZ_FOQZ01000002.1"/>
</dbReference>
<proteinExistence type="predicted"/>
<accession>A0A7Z7GE01</accession>
<dbReference type="Gene3D" id="3.40.605.10">
    <property type="entry name" value="Aldehyde Dehydrogenase, Chain A, domain 1"/>
    <property type="match status" value="1"/>
</dbReference>
<dbReference type="InterPro" id="IPR016161">
    <property type="entry name" value="Ald_DH/histidinol_DH"/>
</dbReference>
<keyword evidence="1" id="KW-0560">Oxidoreductase</keyword>
<feature type="domain" description="Aldehyde dehydrogenase" evidence="2">
    <location>
        <begin position="9"/>
        <end position="81"/>
    </location>
</feature>
<sequence length="93" mass="9758">MTLIAGDDSATTYSTHDPRDGALIADHALEDAGRVEERVAVAHRAATWWAAQGFDGRRRVLLAWKGAIARGAADLAAVISLAPLSAYSRLSGG</sequence>
<evidence type="ECO:0000313" key="3">
    <source>
        <dbReference type="EMBL" id="SFI48143.1"/>
    </source>
</evidence>
<evidence type="ECO:0000259" key="2">
    <source>
        <dbReference type="Pfam" id="PF00171"/>
    </source>
</evidence>
<dbReference type="Pfam" id="PF00171">
    <property type="entry name" value="Aldedh"/>
    <property type="match status" value="1"/>
</dbReference>
<comment type="caution">
    <text evidence="3">The sequence shown here is derived from an EMBL/GenBank/DDBJ whole genome shotgun (WGS) entry which is preliminary data.</text>
</comment>
<evidence type="ECO:0000256" key="1">
    <source>
        <dbReference type="ARBA" id="ARBA00023002"/>
    </source>
</evidence>
<reference evidence="3 4" key="1">
    <citation type="submission" date="2016-10" db="EMBL/GenBank/DDBJ databases">
        <authorList>
            <person name="Varghese N."/>
            <person name="Submissions S."/>
        </authorList>
    </citation>
    <scope>NUCLEOTIDE SEQUENCE [LARGE SCALE GENOMIC DNA]</scope>
    <source>
        <strain evidence="3 4">UNC380MFSha3.1</strain>
    </source>
</reference>
<gene>
    <name evidence="3" type="ORF">SAMN04487751_1832</name>
</gene>
<name>A0A7Z7GE01_9MICO</name>
<organism evidence="3 4">
    <name type="scientific">Microbacterium saccharophilum</name>
    <dbReference type="NCBI Taxonomy" id="1213358"/>
    <lineage>
        <taxon>Bacteria</taxon>
        <taxon>Bacillati</taxon>
        <taxon>Actinomycetota</taxon>
        <taxon>Actinomycetes</taxon>
        <taxon>Micrococcales</taxon>
        <taxon>Microbacteriaceae</taxon>
        <taxon>Microbacterium</taxon>
    </lineage>
</organism>
<dbReference type="AlphaFoldDB" id="A0A7Z7GE01"/>
<dbReference type="Proteomes" id="UP000198702">
    <property type="component" value="Unassembled WGS sequence"/>
</dbReference>
<dbReference type="GO" id="GO:0016491">
    <property type="term" value="F:oxidoreductase activity"/>
    <property type="evidence" value="ECO:0007669"/>
    <property type="project" value="UniProtKB-KW"/>
</dbReference>
<dbReference type="EMBL" id="FOQZ01000002">
    <property type="protein sequence ID" value="SFI48143.1"/>
    <property type="molecule type" value="Genomic_DNA"/>
</dbReference>
<protein>
    <submittedName>
        <fullName evidence="3">Aldehyde dehydrogenase family protein</fullName>
    </submittedName>
</protein>
<dbReference type="InterPro" id="IPR015590">
    <property type="entry name" value="Aldehyde_DH_dom"/>
</dbReference>